<accession>A0A410P3Q3</accession>
<name>A0A410P3Q3_VELA1</name>
<dbReference type="RefSeq" id="WP_128699346.1">
    <property type="nucleotide sequence ID" value="NZ_CP019384.1"/>
</dbReference>
<protein>
    <submittedName>
        <fullName evidence="1">Uncharacterized protein</fullName>
    </submittedName>
</protein>
<gene>
    <name evidence="1" type="ORF">BU251_02655</name>
</gene>
<dbReference type="KEGG" id="vai:BU251_02655"/>
<keyword evidence="2" id="KW-1185">Reference proteome</keyword>
<evidence type="ECO:0000313" key="1">
    <source>
        <dbReference type="EMBL" id="QAT16708.1"/>
    </source>
</evidence>
<dbReference type="Proteomes" id="UP000287243">
    <property type="component" value="Chromosome"/>
</dbReference>
<reference evidence="1 2" key="1">
    <citation type="submission" date="2017-01" db="EMBL/GenBank/DDBJ databases">
        <title>First insights into the biology of 'candidatus Vampirococcus archaeovorus'.</title>
        <authorList>
            <person name="Kizina J."/>
            <person name="Jordan S."/>
            <person name="Stueber K."/>
            <person name="Reinhardt R."/>
            <person name="Harder J."/>
        </authorList>
    </citation>
    <scope>NUCLEOTIDE SEQUENCE [LARGE SCALE GENOMIC DNA]</scope>
    <source>
        <strain evidence="1 2">LiM</strain>
    </source>
</reference>
<proteinExistence type="predicted"/>
<dbReference type="EMBL" id="CP019384">
    <property type="protein sequence ID" value="QAT16708.1"/>
    <property type="molecule type" value="Genomic_DNA"/>
</dbReference>
<sequence length="60" mass="6811">MKVSEFPESLRKIILSSVDEMNLEQEVTMAQVSISFHVGQEIHVEDWEYKAGGREGGVRC</sequence>
<organism evidence="1 2">
    <name type="scientific">Velamenicoccus archaeovorus</name>
    <dbReference type="NCBI Taxonomy" id="1930593"/>
    <lineage>
        <taxon>Bacteria</taxon>
        <taxon>Pseudomonadati</taxon>
        <taxon>Candidatus Omnitrophota</taxon>
        <taxon>Candidatus Velamenicoccus</taxon>
    </lineage>
</organism>
<dbReference type="AlphaFoldDB" id="A0A410P3Q3"/>
<evidence type="ECO:0000313" key="2">
    <source>
        <dbReference type="Proteomes" id="UP000287243"/>
    </source>
</evidence>